<evidence type="ECO:0000313" key="7">
    <source>
        <dbReference type="Proteomes" id="UP000184612"/>
    </source>
</evidence>
<dbReference type="GO" id="GO:0006355">
    <property type="term" value="P:regulation of DNA-templated transcription"/>
    <property type="evidence" value="ECO:0007669"/>
    <property type="project" value="InterPro"/>
</dbReference>
<dbReference type="Pfam" id="PF00027">
    <property type="entry name" value="cNMP_binding"/>
    <property type="match status" value="1"/>
</dbReference>
<feature type="domain" description="Cyclic nucleotide-binding" evidence="4">
    <location>
        <begin position="12"/>
        <end position="144"/>
    </location>
</feature>
<evidence type="ECO:0000313" key="6">
    <source>
        <dbReference type="EMBL" id="SHO42943.1"/>
    </source>
</evidence>
<evidence type="ECO:0000259" key="4">
    <source>
        <dbReference type="PROSITE" id="PS50042"/>
    </source>
</evidence>
<dbReference type="InterPro" id="IPR014710">
    <property type="entry name" value="RmlC-like_jellyroll"/>
</dbReference>
<dbReference type="GO" id="GO:0003677">
    <property type="term" value="F:DNA binding"/>
    <property type="evidence" value="ECO:0007669"/>
    <property type="project" value="UniProtKB-KW"/>
</dbReference>
<dbReference type="EMBL" id="FRFD01000003">
    <property type="protein sequence ID" value="SHO42943.1"/>
    <property type="molecule type" value="Genomic_DNA"/>
</dbReference>
<keyword evidence="6" id="KW-0675">Receptor</keyword>
<proteinExistence type="predicted"/>
<organism evidence="6 7">
    <name type="scientific">Anaerocolumna xylanovorans DSM 12503</name>
    <dbReference type="NCBI Taxonomy" id="1121345"/>
    <lineage>
        <taxon>Bacteria</taxon>
        <taxon>Bacillati</taxon>
        <taxon>Bacillota</taxon>
        <taxon>Clostridia</taxon>
        <taxon>Lachnospirales</taxon>
        <taxon>Lachnospiraceae</taxon>
        <taxon>Anaerocolumna</taxon>
    </lineage>
</organism>
<reference evidence="6 7" key="1">
    <citation type="submission" date="2016-12" db="EMBL/GenBank/DDBJ databases">
        <authorList>
            <person name="Song W.-J."/>
            <person name="Kurnit D.M."/>
        </authorList>
    </citation>
    <scope>NUCLEOTIDE SEQUENCE [LARGE SCALE GENOMIC DNA]</scope>
    <source>
        <strain evidence="6 7">DSM 12503</strain>
    </source>
</reference>
<accession>A0A1M7XW59</accession>
<dbReference type="RefSeq" id="WP_242952286.1">
    <property type="nucleotide sequence ID" value="NZ_FRFD01000003.1"/>
</dbReference>
<dbReference type="InterPro" id="IPR036390">
    <property type="entry name" value="WH_DNA-bd_sf"/>
</dbReference>
<dbReference type="SUPFAM" id="SSF46785">
    <property type="entry name" value="Winged helix' DNA-binding domain"/>
    <property type="match status" value="1"/>
</dbReference>
<dbReference type="Proteomes" id="UP000184612">
    <property type="component" value="Unassembled WGS sequence"/>
</dbReference>
<protein>
    <submittedName>
        <fullName evidence="6">CRP/FNR family transcriptional regulator, cyclic AMP receptor protein</fullName>
    </submittedName>
</protein>
<dbReference type="InterPro" id="IPR000595">
    <property type="entry name" value="cNMP-bd_dom"/>
</dbReference>
<dbReference type="Gene3D" id="1.10.10.10">
    <property type="entry name" value="Winged helix-like DNA-binding domain superfamily/Winged helix DNA-binding domain"/>
    <property type="match status" value="1"/>
</dbReference>
<keyword evidence="7" id="KW-1185">Reference proteome</keyword>
<dbReference type="Gene3D" id="2.60.120.10">
    <property type="entry name" value="Jelly Rolls"/>
    <property type="match status" value="1"/>
</dbReference>
<dbReference type="STRING" id="1121345.SAMN02745217_00032"/>
<evidence type="ECO:0000256" key="1">
    <source>
        <dbReference type="ARBA" id="ARBA00023015"/>
    </source>
</evidence>
<sequence>MEEGNVNKIVALQNSLPEEKRDYLTRYLSNSPLWFFESMQIIRKEKNSVFIEENTEVDNVYILVDGIVKAIDYRICGIVYDYTRFYSIKVFGAMEILLNMKKYRTTLQTVTECTLIVISKSMFEKWMLNDINALHMEIESIGTYLLDQSRKERVLLFLQGIDRIIYLFTQIYEQAGQKSQCVLNLTRLELSERSGLSVKTINRSVKKMEEDGYINRSGNKIIIANKQYLLMKEYLAPIVDQS</sequence>
<dbReference type="PROSITE" id="PS51063">
    <property type="entry name" value="HTH_CRP_2"/>
    <property type="match status" value="1"/>
</dbReference>
<dbReference type="InterPro" id="IPR018490">
    <property type="entry name" value="cNMP-bd_dom_sf"/>
</dbReference>
<dbReference type="AlphaFoldDB" id="A0A1M7XW59"/>
<evidence type="ECO:0000259" key="5">
    <source>
        <dbReference type="PROSITE" id="PS51063"/>
    </source>
</evidence>
<dbReference type="SUPFAM" id="SSF51206">
    <property type="entry name" value="cAMP-binding domain-like"/>
    <property type="match status" value="1"/>
</dbReference>
<evidence type="ECO:0000256" key="3">
    <source>
        <dbReference type="ARBA" id="ARBA00023163"/>
    </source>
</evidence>
<dbReference type="Pfam" id="PF13545">
    <property type="entry name" value="HTH_Crp_2"/>
    <property type="match status" value="1"/>
</dbReference>
<dbReference type="SMART" id="SM00419">
    <property type="entry name" value="HTH_CRP"/>
    <property type="match status" value="1"/>
</dbReference>
<dbReference type="CDD" id="cd00038">
    <property type="entry name" value="CAP_ED"/>
    <property type="match status" value="1"/>
</dbReference>
<gene>
    <name evidence="6" type="ORF">SAMN02745217_00032</name>
</gene>
<name>A0A1M7XW59_9FIRM</name>
<keyword evidence="2" id="KW-0238">DNA-binding</keyword>
<dbReference type="InterPro" id="IPR036388">
    <property type="entry name" value="WH-like_DNA-bd_sf"/>
</dbReference>
<feature type="domain" description="HTH crp-type" evidence="5">
    <location>
        <begin position="158"/>
        <end position="227"/>
    </location>
</feature>
<evidence type="ECO:0000256" key="2">
    <source>
        <dbReference type="ARBA" id="ARBA00023125"/>
    </source>
</evidence>
<dbReference type="PROSITE" id="PS50042">
    <property type="entry name" value="CNMP_BINDING_3"/>
    <property type="match status" value="1"/>
</dbReference>
<keyword evidence="3" id="KW-0804">Transcription</keyword>
<keyword evidence="1" id="KW-0805">Transcription regulation</keyword>
<dbReference type="InterPro" id="IPR012318">
    <property type="entry name" value="HTH_CRP"/>
</dbReference>